<proteinExistence type="predicted"/>
<comment type="caution">
    <text evidence="1">The sequence shown here is derived from an EMBL/GenBank/DDBJ whole genome shotgun (WGS) entry which is preliminary data.</text>
</comment>
<sequence length="317" mass="35523">MYIDDECNLSDTEGWVAHQRSQEFEEASQCDGLDVVSSSRDALPCLSVAADPPRFLTDLAYCLYLLQVEQHRSGMLMMKSCSTGSTIEDCAPEPCLQRLITTGTQPTTTSQFTVYAESPAQADTVCDSGRSVALGTADKVPGSQVGPSLSGARRNPVRCTRTITTVASGPKSLRASRGCKIQPSEAVLRREIDGKRQPNQKTTMTTRRRAKIQARLEARKKYPFERLLEKWGNKFLVKWENGEITWEPEANFDPEDVKAFEKQYRGFGPGVKSILGSREQDGRKQLLLAWCQRPLSEAHWVDESEVLLSCLRKHRLY</sequence>
<evidence type="ECO:0000313" key="1">
    <source>
        <dbReference type="EMBL" id="KAH7016560.1"/>
    </source>
</evidence>
<dbReference type="EMBL" id="JAGTJQ010000012">
    <property type="protein sequence ID" value="KAH7016560.1"/>
    <property type="molecule type" value="Genomic_DNA"/>
</dbReference>
<dbReference type="RefSeq" id="XP_046006184.1">
    <property type="nucleotide sequence ID" value="XM_046155726.1"/>
</dbReference>
<accession>A0A9P8XTN9</accession>
<gene>
    <name evidence="1" type="ORF">B0I36DRAFT_338101</name>
</gene>
<name>A0A9P8XTN9_9PEZI</name>
<protein>
    <recommendedName>
        <fullName evidence="3">Chromo domain-containing protein</fullName>
    </recommendedName>
</protein>
<evidence type="ECO:0000313" key="2">
    <source>
        <dbReference type="Proteomes" id="UP000756346"/>
    </source>
</evidence>
<dbReference type="AlphaFoldDB" id="A0A9P8XTN9"/>
<keyword evidence="2" id="KW-1185">Reference proteome</keyword>
<evidence type="ECO:0008006" key="3">
    <source>
        <dbReference type="Google" id="ProtNLM"/>
    </source>
</evidence>
<dbReference type="Proteomes" id="UP000756346">
    <property type="component" value="Unassembled WGS sequence"/>
</dbReference>
<reference evidence="1" key="1">
    <citation type="journal article" date="2021" name="Nat. Commun.">
        <title>Genetic determinants of endophytism in the Arabidopsis root mycobiome.</title>
        <authorList>
            <person name="Mesny F."/>
            <person name="Miyauchi S."/>
            <person name="Thiergart T."/>
            <person name="Pickel B."/>
            <person name="Atanasova L."/>
            <person name="Karlsson M."/>
            <person name="Huettel B."/>
            <person name="Barry K.W."/>
            <person name="Haridas S."/>
            <person name="Chen C."/>
            <person name="Bauer D."/>
            <person name="Andreopoulos W."/>
            <person name="Pangilinan J."/>
            <person name="LaButti K."/>
            <person name="Riley R."/>
            <person name="Lipzen A."/>
            <person name="Clum A."/>
            <person name="Drula E."/>
            <person name="Henrissat B."/>
            <person name="Kohler A."/>
            <person name="Grigoriev I.V."/>
            <person name="Martin F.M."/>
            <person name="Hacquard S."/>
        </authorList>
    </citation>
    <scope>NUCLEOTIDE SEQUENCE</scope>
    <source>
        <strain evidence="1">MPI-CAGE-CH-0230</strain>
    </source>
</reference>
<dbReference type="GeneID" id="70185272"/>
<organism evidence="1 2">
    <name type="scientific">Microdochium trichocladiopsis</name>
    <dbReference type="NCBI Taxonomy" id="1682393"/>
    <lineage>
        <taxon>Eukaryota</taxon>
        <taxon>Fungi</taxon>
        <taxon>Dikarya</taxon>
        <taxon>Ascomycota</taxon>
        <taxon>Pezizomycotina</taxon>
        <taxon>Sordariomycetes</taxon>
        <taxon>Xylariomycetidae</taxon>
        <taxon>Xylariales</taxon>
        <taxon>Microdochiaceae</taxon>
        <taxon>Microdochium</taxon>
    </lineage>
</organism>
<dbReference type="OrthoDB" id="10071592at2759"/>